<name>A0ABQ4XQ13_9ASTR</name>
<keyword evidence="2" id="KW-1185">Reference proteome</keyword>
<dbReference type="EMBL" id="BQNB010009718">
    <property type="protein sequence ID" value="GJS67440.1"/>
    <property type="molecule type" value="Genomic_DNA"/>
</dbReference>
<protein>
    <submittedName>
        <fullName evidence="1">Uncharacterized protein</fullName>
    </submittedName>
</protein>
<evidence type="ECO:0000313" key="2">
    <source>
        <dbReference type="Proteomes" id="UP001151760"/>
    </source>
</evidence>
<sequence>MIVMTSMIDLESLFGHLFDEYLNRENQVVSKSSAITTADASVKRQQQLDSSSPTSTLATTVTANGNFDVVQRIILVILLEHQNDTLLVFTVTMEILSVSTSNNIVVGPHRTRGTIVGVATSFQLCRNHYHMLMLKALRSNIQDHDLSSKIFKVIQDRGYCYPDEEEDIGSFQVKYEHDGQKHKLIKKVKSR</sequence>
<proteinExistence type="predicted"/>
<gene>
    <name evidence="1" type="ORF">Tco_0682004</name>
</gene>
<comment type="caution">
    <text evidence="1">The sequence shown here is derived from an EMBL/GenBank/DDBJ whole genome shotgun (WGS) entry which is preliminary data.</text>
</comment>
<dbReference type="Proteomes" id="UP001151760">
    <property type="component" value="Unassembled WGS sequence"/>
</dbReference>
<organism evidence="1 2">
    <name type="scientific">Tanacetum coccineum</name>
    <dbReference type="NCBI Taxonomy" id="301880"/>
    <lineage>
        <taxon>Eukaryota</taxon>
        <taxon>Viridiplantae</taxon>
        <taxon>Streptophyta</taxon>
        <taxon>Embryophyta</taxon>
        <taxon>Tracheophyta</taxon>
        <taxon>Spermatophyta</taxon>
        <taxon>Magnoliopsida</taxon>
        <taxon>eudicotyledons</taxon>
        <taxon>Gunneridae</taxon>
        <taxon>Pentapetalae</taxon>
        <taxon>asterids</taxon>
        <taxon>campanulids</taxon>
        <taxon>Asterales</taxon>
        <taxon>Asteraceae</taxon>
        <taxon>Asteroideae</taxon>
        <taxon>Anthemideae</taxon>
        <taxon>Anthemidinae</taxon>
        <taxon>Tanacetum</taxon>
    </lineage>
</organism>
<evidence type="ECO:0000313" key="1">
    <source>
        <dbReference type="EMBL" id="GJS67440.1"/>
    </source>
</evidence>
<accession>A0ABQ4XQ13</accession>
<reference evidence="1" key="2">
    <citation type="submission" date="2022-01" db="EMBL/GenBank/DDBJ databases">
        <authorList>
            <person name="Yamashiro T."/>
            <person name="Shiraishi A."/>
            <person name="Satake H."/>
            <person name="Nakayama K."/>
        </authorList>
    </citation>
    <scope>NUCLEOTIDE SEQUENCE</scope>
</reference>
<reference evidence="1" key="1">
    <citation type="journal article" date="2022" name="Int. J. Mol. Sci.">
        <title>Draft Genome of Tanacetum Coccineum: Genomic Comparison of Closely Related Tanacetum-Family Plants.</title>
        <authorList>
            <person name="Yamashiro T."/>
            <person name="Shiraishi A."/>
            <person name="Nakayama K."/>
            <person name="Satake H."/>
        </authorList>
    </citation>
    <scope>NUCLEOTIDE SEQUENCE</scope>
</reference>